<accession>A0AAN0LJ24</accession>
<evidence type="ECO:0000259" key="1">
    <source>
        <dbReference type="Pfam" id="PF13304"/>
    </source>
</evidence>
<feature type="domain" description="ATPase AAA-type core" evidence="1">
    <location>
        <begin position="282"/>
        <end position="485"/>
    </location>
</feature>
<dbReference type="InterPro" id="IPR027417">
    <property type="entry name" value="P-loop_NTPase"/>
</dbReference>
<dbReference type="EMBL" id="CP135176">
    <property type="protein sequence ID" value="WZS84475.1"/>
    <property type="molecule type" value="Genomic_DNA"/>
</dbReference>
<dbReference type="Proteomes" id="UP001441914">
    <property type="component" value="Chromosome 1"/>
</dbReference>
<proteinExistence type="predicted"/>
<sequence length="589" mass="68368">MRLNRLKLVGRYKSIVGTEEQPFIYTFKPNSDGYSPICLVGLNGSGKSNFIELIADIFGYADRYFNPQYECAEDLTYDFEIDYQTVVDGHDFFIKIKSISSEVKMYSYPGLEYIDFLSFGNVQKSRFQAMVVTTTIDHEYDKFLPDNVLAYSSGNNQGLSSVFAKTQYRFFDAVRKQGVFYREYLKKTSKFKGRDFIEDSVLEDEISLYIKKTYLYNPSLFYSPPNYDLDPENYFFEHDEPLHTRKPRLPIGIFSDYSVNQLIFVSLAIMKNSKFDSFIADYCGITALESFDIDFRLADYRELDFIQEEVVNRIFELSSDTSRFNKETLTGVLSFSIDDDFYENLERLYLEKDLFFQNLLFIQQMAAKRWSRDEKSTLRTSKFERNVPNIAGGLIPIRFVNTKIKLNDVEKPTLYDRLSDGEHQLIQIIGSLILFESQQSLLILDEPESHFNPEWRIEFVDIINRYVDLSKLELIISTHSPFVLSACKSDRVLHFQKNPEGCVAIQSLGNVETYGASFDSLLASVFDLDVLISKKPLSELRAGLRAYDEGLMDEPETLEWLESYGDSFEVNFRRNQLKHKLADHGRGDD</sequence>
<dbReference type="InterPro" id="IPR003959">
    <property type="entry name" value="ATPase_AAA_core"/>
</dbReference>
<dbReference type="PANTHER" id="PTHR43581">
    <property type="entry name" value="ATP/GTP PHOSPHATASE"/>
    <property type="match status" value="1"/>
</dbReference>
<dbReference type="AlphaFoldDB" id="A0AAN0LJ24"/>
<dbReference type="SUPFAM" id="SSF52540">
    <property type="entry name" value="P-loop containing nucleoside triphosphate hydrolases"/>
    <property type="match status" value="1"/>
</dbReference>
<dbReference type="PANTHER" id="PTHR43581:SF4">
    <property type="entry name" value="ATP_GTP PHOSPHATASE"/>
    <property type="match status" value="1"/>
</dbReference>
<dbReference type="GO" id="GO:0016887">
    <property type="term" value="F:ATP hydrolysis activity"/>
    <property type="evidence" value="ECO:0007669"/>
    <property type="project" value="InterPro"/>
</dbReference>
<evidence type="ECO:0000313" key="2">
    <source>
        <dbReference type="EMBL" id="WZS84475.1"/>
    </source>
</evidence>
<gene>
    <name evidence="2" type="ORF">QYQ95_08140</name>
</gene>
<dbReference type="Pfam" id="PF13304">
    <property type="entry name" value="AAA_21"/>
    <property type="match status" value="1"/>
</dbReference>
<dbReference type="GO" id="GO:0005524">
    <property type="term" value="F:ATP binding"/>
    <property type="evidence" value="ECO:0007669"/>
    <property type="project" value="InterPro"/>
</dbReference>
<organism evidence="2 3">
    <name type="scientific">Vibrio cyclitrophicus ZF270</name>
    <dbReference type="NCBI Taxonomy" id="1136176"/>
    <lineage>
        <taxon>Bacteria</taxon>
        <taxon>Pseudomonadati</taxon>
        <taxon>Pseudomonadota</taxon>
        <taxon>Gammaproteobacteria</taxon>
        <taxon>Vibrionales</taxon>
        <taxon>Vibrionaceae</taxon>
        <taxon>Vibrio</taxon>
    </lineage>
</organism>
<dbReference type="RefSeq" id="WP_016800831.1">
    <property type="nucleotide sequence ID" value="NZ_AIDR02000018.1"/>
</dbReference>
<protein>
    <submittedName>
        <fullName evidence="2">AAA family ATPase</fullName>
    </submittedName>
</protein>
<keyword evidence="3" id="KW-1185">Reference proteome</keyword>
<reference evidence="2 3" key="1">
    <citation type="journal article" date="2024" name="Elife">
        <title>Polysaccharide breakdown products drive degradation-dispersal cycles of foraging bacteria through changes in metabolism and motility.</title>
        <authorList>
            <person name="Stubbusch A.K."/>
            <person name="Keegstra J.M."/>
            <person name="Schwartzman J."/>
            <person name="Pontrelli S."/>
            <person name="Clerc E.E."/>
            <person name="Stocker R."/>
            <person name="Magnabosco C."/>
            <person name="Schubert O.T."/>
            <person name="Ackermann M."/>
            <person name="D'Souza G.G."/>
        </authorList>
    </citation>
    <scope>NUCLEOTIDE SEQUENCE [LARGE SCALE GENOMIC DNA]</scope>
    <source>
        <strain evidence="2 3">ZF270</strain>
    </source>
</reference>
<evidence type="ECO:0000313" key="3">
    <source>
        <dbReference type="Proteomes" id="UP001441914"/>
    </source>
</evidence>
<dbReference type="InterPro" id="IPR051396">
    <property type="entry name" value="Bact_Antivir_Def_Nuclease"/>
</dbReference>
<name>A0AAN0LJ24_9VIBR</name>
<dbReference type="Gene3D" id="3.40.50.300">
    <property type="entry name" value="P-loop containing nucleotide triphosphate hydrolases"/>
    <property type="match status" value="1"/>
</dbReference>